<dbReference type="InterPro" id="IPR020020">
    <property type="entry name" value="Luciferase-type_oxidoreductase"/>
</dbReference>
<sequence>MIARMLINSKPIRRNIYMEKFQSHQGFARTFKQNQLTIGLFMPLESYTGSFPKMDLEEQMGLAKMAENYGFASLFVRDAPLYDPGLGEVGFLYDPMMFLSYVSAHTEKIALGTASIVTTFRHPLHLAKSAATLDKLSNQRFLFGVATGDRIIEFPTFKVDRDERGELFRESIEVMRKVWGESFPQIHTKRVEMTQGDVVPKPLLTDIPMLGTGYAGQSIEWLGANTDGWLFYPQDVASQRKLIQDWRRVSGEFKPFIQPLALDLSERANEAPKPIRIGFRTGYKFLLDYLHAYQEAGVNHIIISLKGSKRPVEEVIQELGEQVIPHFR</sequence>
<dbReference type="EMBL" id="OBQC01000019">
    <property type="protein sequence ID" value="SOC44156.1"/>
    <property type="molecule type" value="Genomic_DNA"/>
</dbReference>
<evidence type="ECO:0000256" key="3">
    <source>
        <dbReference type="ARBA" id="ARBA00023002"/>
    </source>
</evidence>
<dbReference type="AlphaFoldDB" id="A0A285UTY3"/>
<dbReference type="SUPFAM" id="SSF51679">
    <property type="entry name" value="Bacterial luciferase-like"/>
    <property type="match status" value="1"/>
</dbReference>
<evidence type="ECO:0000313" key="6">
    <source>
        <dbReference type="EMBL" id="SOC44156.1"/>
    </source>
</evidence>
<name>A0A285UTY3_9BACL</name>
<evidence type="ECO:0000313" key="7">
    <source>
        <dbReference type="Proteomes" id="UP000219252"/>
    </source>
</evidence>
<keyword evidence="4" id="KW-0503">Monooxygenase</keyword>
<dbReference type="GO" id="GO:0004497">
    <property type="term" value="F:monooxygenase activity"/>
    <property type="evidence" value="ECO:0007669"/>
    <property type="project" value="UniProtKB-KW"/>
</dbReference>
<gene>
    <name evidence="6" type="ORF">SAMN05877842_11931</name>
</gene>
<dbReference type="Proteomes" id="UP000219252">
    <property type="component" value="Unassembled WGS sequence"/>
</dbReference>
<evidence type="ECO:0000259" key="5">
    <source>
        <dbReference type="Pfam" id="PF00296"/>
    </source>
</evidence>
<keyword evidence="1" id="KW-0285">Flavoprotein</keyword>
<keyword evidence="7" id="KW-1185">Reference proteome</keyword>
<dbReference type="InterPro" id="IPR051260">
    <property type="entry name" value="Diverse_substr_monoxygenases"/>
</dbReference>
<keyword evidence="2" id="KW-0288">FMN</keyword>
<dbReference type="InterPro" id="IPR036661">
    <property type="entry name" value="Luciferase-like_sf"/>
</dbReference>
<evidence type="ECO:0000256" key="1">
    <source>
        <dbReference type="ARBA" id="ARBA00022630"/>
    </source>
</evidence>
<proteinExistence type="predicted"/>
<reference evidence="7" key="1">
    <citation type="submission" date="2017-08" db="EMBL/GenBank/DDBJ databases">
        <authorList>
            <person name="Varghese N."/>
            <person name="Submissions S."/>
        </authorList>
    </citation>
    <scope>NUCLEOTIDE SEQUENCE [LARGE SCALE GENOMIC DNA]</scope>
    <source>
        <strain evidence="7">JC23</strain>
    </source>
</reference>
<dbReference type="NCBIfam" id="TIGR03571">
    <property type="entry name" value="lucif_BA3436"/>
    <property type="match status" value="1"/>
</dbReference>
<dbReference type="PANTHER" id="PTHR30011">
    <property type="entry name" value="ALKANESULFONATE MONOOXYGENASE-RELATED"/>
    <property type="match status" value="1"/>
</dbReference>
<dbReference type="Pfam" id="PF00296">
    <property type="entry name" value="Bac_luciferase"/>
    <property type="match status" value="1"/>
</dbReference>
<keyword evidence="3" id="KW-0560">Oxidoreductase</keyword>
<protein>
    <submittedName>
        <fullName evidence="6">Luciferase-type oxidoreductase</fullName>
    </submittedName>
</protein>
<dbReference type="GO" id="GO:0016705">
    <property type="term" value="F:oxidoreductase activity, acting on paired donors, with incorporation or reduction of molecular oxygen"/>
    <property type="evidence" value="ECO:0007669"/>
    <property type="project" value="InterPro"/>
</dbReference>
<dbReference type="InterPro" id="IPR011251">
    <property type="entry name" value="Luciferase-like_dom"/>
</dbReference>
<feature type="domain" description="Luciferase-like" evidence="5">
    <location>
        <begin position="45"/>
        <end position="249"/>
    </location>
</feature>
<dbReference type="Gene3D" id="3.20.20.30">
    <property type="entry name" value="Luciferase-like domain"/>
    <property type="match status" value="1"/>
</dbReference>
<evidence type="ECO:0000256" key="4">
    <source>
        <dbReference type="ARBA" id="ARBA00023033"/>
    </source>
</evidence>
<evidence type="ECO:0000256" key="2">
    <source>
        <dbReference type="ARBA" id="ARBA00022643"/>
    </source>
</evidence>
<accession>A0A285UTY3</accession>
<dbReference type="PANTHER" id="PTHR30011:SF16">
    <property type="entry name" value="C2H2 FINGER DOMAIN TRANSCRIPTION FACTOR (EUROFUNG)-RELATED"/>
    <property type="match status" value="1"/>
</dbReference>
<organism evidence="6 7">
    <name type="scientific">Ureibacillus acetophenoni</name>
    <dbReference type="NCBI Taxonomy" id="614649"/>
    <lineage>
        <taxon>Bacteria</taxon>
        <taxon>Bacillati</taxon>
        <taxon>Bacillota</taxon>
        <taxon>Bacilli</taxon>
        <taxon>Bacillales</taxon>
        <taxon>Caryophanaceae</taxon>
        <taxon>Ureibacillus</taxon>
    </lineage>
</organism>